<dbReference type="Pfam" id="PF04622">
    <property type="entry name" value="ERG2_Sigma1R"/>
    <property type="match status" value="1"/>
</dbReference>
<evidence type="ECO:0000256" key="7">
    <source>
        <dbReference type="ARBA" id="ARBA00022824"/>
    </source>
</evidence>
<reference evidence="12" key="2">
    <citation type="submission" date="2025-08" db="UniProtKB">
        <authorList>
            <consortium name="Ensembl"/>
        </authorList>
    </citation>
    <scope>IDENTIFICATION</scope>
</reference>
<evidence type="ECO:0000256" key="11">
    <source>
        <dbReference type="SAM" id="MobiDB-lite"/>
    </source>
</evidence>
<evidence type="ECO:0000256" key="1">
    <source>
        <dbReference type="ARBA" id="ARBA00004540"/>
    </source>
</evidence>
<dbReference type="OrthoDB" id="347124at2759"/>
<dbReference type="Ensembl" id="ENSCAFT00030009080.1">
    <property type="protein sequence ID" value="ENSCAFP00030007967.1"/>
    <property type="gene ID" value="ENSCAFG00030004942.1"/>
</dbReference>
<feature type="compositionally biased region" description="Polar residues" evidence="11">
    <location>
        <begin position="218"/>
        <end position="229"/>
    </location>
</feature>
<comment type="similarity">
    <text evidence="4">Belongs to the ERG2 family.</text>
</comment>
<dbReference type="InterPro" id="IPR006716">
    <property type="entry name" value="ERG2_sigma1_rcpt-like"/>
</dbReference>
<evidence type="ECO:0000256" key="5">
    <source>
        <dbReference type="ARBA" id="ARBA00020208"/>
    </source>
</evidence>
<evidence type="ECO:0000313" key="12">
    <source>
        <dbReference type="Ensembl" id="ENSCAFP00030007967.1"/>
    </source>
</evidence>
<comment type="subcellular location">
    <subcellularLocation>
        <location evidence="2">Endoplasmic reticulum membrane</location>
    </subcellularLocation>
    <subcellularLocation>
        <location evidence="1">Nucleus inner membrane</location>
    </subcellularLocation>
    <subcellularLocation>
        <location evidence="3">Nucleus outer membrane</location>
    </subcellularLocation>
</comment>
<reference evidence="12" key="1">
    <citation type="submission" date="2019-03" db="EMBL/GenBank/DDBJ databases">
        <authorList>
            <person name="Warren W.C."/>
            <person name="Johnson G.S."/>
        </authorList>
    </citation>
    <scope>NUCLEOTIDE SEQUENCE [LARGE SCALE GENOMIC DNA]</scope>
    <source>
        <strain evidence="12">Basenji</strain>
    </source>
</reference>
<evidence type="ECO:0000256" key="3">
    <source>
        <dbReference type="ARBA" id="ARBA00004649"/>
    </source>
</evidence>
<gene>
    <name evidence="12" type="primary">SIGMAR1</name>
</gene>
<feature type="region of interest" description="Disordered" evidence="11">
    <location>
        <begin position="204"/>
        <end position="236"/>
    </location>
</feature>
<evidence type="ECO:0000256" key="2">
    <source>
        <dbReference type="ARBA" id="ARBA00004586"/>
    </source>
</evidence>
<dbReference type="PANTHER" id="PTHR10868">
    <property type="entry name" value="SIGMA 1-TYPE OPIOID RECEPTOR-RELATED"/>
    <property type="match status" value="1"/>
</dbReference>
<feature type="region of interest" description="Disordered" evidence="11">
    <location>
        <begin position="312"/>
        <end position="336"/>
    </location>
</feature>
<organism evidence="12 13">
    <name type="scientific">Canis lupus familiaris</name>
    <name type="common">Dog</name>
    <name type="synonym">Canis familiaris</name>
    <dbReference type="NCBI Taxonomy" id="9615"/>
    <lineage>
        <taxon>Eukaryota</taxon>
        <taxon>Metazoa</taxon>
        <taxon>Chordata</taxon>
        <taxon>Craniata</taxon>
        <taxon>Vertebrata</taxon>
        <taxon>Euteleostomi</taxon>
        <taxon>Mammalia</taxon>
        <taxon>Eutheria</taxon>
        <taxon>Laurasiatheria</taxon>
        <taxon>Carnivora</taxon>
        <taxon>Caniformia</taxon>
        <taxon>Canidae</taxon>
        <taxon>Canis</taxon>
    </lineage>
</organism>
<keyword evidence="9" id="KW-0472">Membrane</keyword>
<keyword evidence="7" id="KW-0256">Endoplasmic reticulum</keyword>
<dbReference type="PANTHER" id="PTHR10868:SF1">
    <property type="entry name" value="SIGMA NON-OPIOID INTRACELLULAR RECEPTOR 1"/>
    <property type="match status" value="1"/>
</dbReference>
<evidence type="ECO:0000256" key="10">
    <source>
        <dbReference type="ARBA" id="ARBA00033467"/>
    </source>
</evidence>
<dbReference type="GO" id="GO:0005789">
    <property type="term" value="C:endoplasmic reticulum membrane"/>
    <property type="evidence" value="ECO:0007669"/>
    <property type="project" value="UniProtKB-SubCell"/>
</dbReference>
<dbReference type="AlphaFoldDB" id="A0A8C0MJN6"/>
<evidence type="ECO:0000313" key="13">
    <source>
        <dbReference type="Proteomes" id="UP000694429"/>
    </source>
</evidence>
<dbReference type="GO" id="GO:0005640">
    <property type="term" value="C:nuclear outer membrane"/>
    <property type="evidence" value="ECO:0007669"/>
    <property type="project" value="UniProtKB-SubCell"/>
</dbReference>
<name>A0A8C0MJN6_CANLF</name>
<proteinExistence type="inferred from homology"/>
<evidence type="ECO:0000256" key="6">
    <source>
        <dbReference type="ARBA" id="ARBA00022692"/>
    </source>
</evidence>
<accession>A0A8C0MJN6</accession>
<evidence type="ECO:0000256" key="9">
    <source>
        <dbReference type="ARBA" id="ARBA00023136"/>
    </source>
</evidence>
<keyword evidence="6" id="KW-0812">Transmembrane</keyword>
<dbReference type="Proteomes" id="UP000694429">
    <property type="component" value="Chromosome 11"/>
</dbReference>
<evidence type="ECO:0000256" key="8">
    <source>
        <dbReference type="ARBA" id="ARBA00022989"/>
    </source>
</evidence>
<keyword evidence="8" id="KW-1133">Transmembrane helix</keyword>
<protein>
    <recommendedName>
        <fullName evidence="5">Sigma non-opioid intracellular receptor 1</fullName>
    </recommendedName>
    <alternativeName>
        <fullName evidence="10">Sigma 1-type opioid receptor</fullName>
    </alternativeName>
</protein>
<sequence length="370" mass="40945">MQWAVGRRWAWAALLLAAAAVLAQVVWLWLGTQSFVFQREEIAQLARQYAGLDHELAFSRLIVELRRLHPGHVLPDEELQWVFVNAGGWMGAMCLLHASLSEYVLLFGTALGSRGHSGRYWAEISDTIISGTFHQWREGTTKSEVFYPDGQPGHEERPWCMGLVRQQLWSGDQTHGWWSMAGVSSHLPWPSRWLTRSSAPRTSSHSSILFEPMPGASGLSSPPTSSARTPDQPGLKEDLWIDRSGQARIHPLSGAQVERQGHTHNMQLLSSCCQAGTYILTQPNIETHGDIWDIPADIIPCVQQHHAFTPIQRGSPTYTKGTSHSDSHTTSLMTNSGLSRASLPPVRVLELGMGVGIILCLGLTPQSSRN</sequence>
<dbReference type="GO" id="GO:0005637">
    <property type="term" value="C:nuclear inner membrane"/>
    <property type="evidence" value="ECO:0007669"/>
    <property type="project" value="UniProtKB-SubCell"/>
</dbReference>
<evidence type="ECO:0000256" key="4">
    <source>
        <dbReference type="ARBA" id="ARBA00007141"/>
    </source>
</evidence>